<dbReference type="PANTHER" id="PTHR43540">
    <property type="entry name" value="PEROXYUREIDOACRYLATE/UREIDOACRYLATE AMIDOHYDROLASE-RELATED"/>
    <property type="match status" value="1"/>
</dbReference>
<evidence type="ECO:0000259" key="3">
    <source>
        <dbReference type="Pfam" id="PF00857"/>
    </source>
</evidence>
<sequence>MSQLTFTHPTALLLIDNQNGFTHPTHWGPSRSNPNYEANIQSLLTTFRNTLTTSPSPSFQQQHHHHEIIHIFHSSTTPTSPLHPTYTTPTGEQGIDPLPICNPLPTEKQIWKHVNSSFIGTELEEYLREKGIRQLIVAGLTTDHCVSTTVRMAANLGVVDRRKTIKNVEGNEVLGKQDDEVDKGRIILVSDATATFAKGGWDAETVHQVSVASLDGEFAEVRGVGEVVRALEEYSASN</sequence>
<keyword evidence="2 4" id="KW-0378">Hydrolase</keyword>
<evidence type="ECO:0000313" key="4">
    <source>
        <dbReference type="EMBL" id="GAQ44767.1"/>
    </source>
</evidence>
<dbReference type="InterPro" id="IPR000868">
    <property type="entry name" value="Isochorismatase-like_dom"/>
</dbReference>
<dbReference type="VEuPathDB" id="FungiDB:ATCC64974_95410"/>
<dbReference type="SUPFAM" id="SSF52499">
    <property type="entry name" value="Isochorismatase-like hydrolases"/>
    <property type="match status" value="1"/>
</dbReference>
<dbReference type="OMA" id="IIHIFHS"/>
<accession>A0A117E1X5</accession>
<gene>
    <name evidence="4" type="ORF">ABL_07428</name>
</gene>
<proteinExistence type="inferred from homology"/>
<evidence type="ECO:0000256" key="2">
    <source>
        <dbReference type="ARBA" id="ARBA00022801"/>
    </source>
</evidence>
<dbReference type="GO" id="GO:0016787">
    <property type="term" value="F:hydrolase activity"/>
    <property type="evidence" value="ECO:0007669"/>
    <property type="project" value="UniProtKB-KW"/>
</dbReference>
<dbReference type="VEuPathDB" id="FungiDB:M747DRAFT_154973"/>
<dbReference type="InterPro" id="IPR036380">
    <property type="entry name" value="Isochorismatase-like_sf"/>
</dbReference>
<dbReference type="VEuPathDB" id="FungiDB:An11g10800"/>
<dbReference type="Pfam" id="PF00857">
    <property type="entry name" value="Isochorismatase"/>
    <property type="match status" value="1"/>
</dbReference>
<comment type="caution">
    <text evidence="4">The sequence shown here is derived from an EMBL/GenBank/DDBJ whole genome shotgun (WGS) entry which is preliminary data.</text>
</comment>
<evidence type="ECO:0000313" key="5">
    <source>
        <dbReference type="Proteomes" id="UP000068243"/>
    </source>
</evidence>
<reference evidence="5" key="1">
    <citation type="journal article" date="2016" name="Genome Announc.">
        <title>Draft genome sequence of Aspergillus niger strain An76.</title>
        <authorList>
            <person name="Gong W."/>
            <person name="Cheng Z."/>
            <person name="Zhang H."/>
            <person name="Liu L."/>
            <person name="Gao P."/>
            <person name="Wang L."/>
        </authorList>
    </citation>
    <scope>NUCLEOTIDE SEQUENCE [LARGE SCALE GENOMIC DNA]</scope>
    <source>
        <strain evidence="5">An76</strain>
    </source>
</reference>
<feature type="domain" description="Isochorismatase-like" evidence="3">
    <location>
        <begin position="10"/>
        <end position="204"/>
    </location>
</feature>
<dbReference type="AlphaFoldDB" id="A0A117E1X5"/>
<name>A0A117E1X5_ASPNG</name>
<dbReference type="InterPro" id="IPR050272">
    <property type="entry name" value="Isochorismatase-like_hydrls"/>
</dbReference>
<dbReference type="EMBL" id="BCMY01000013">
    <property type="protein sequence ID" value="GAQ44767.1"/>
    <property type="molecule type" value="Genomic_DNA"/>
</dbReference>
<evidence type="ECO:0000256" key="1">
    <source>
        <dbReference type="ARBA" id="ARBA00006336"/>
    </source>
</evidence>
<dbReference type="PANTHER" id="PTHR43540:SF1">
    <property type="entry name" value="ISOCHORISMATASE HYDROLASE"/>
    <property type="match status" value="1"/>
</dbReference>
<comment type="similarity">
    <text evidence="1">Belongs to the isochorismatase family.</text>
</comment>
<protein>
    <submittedName>
        <fullName evidence="4">Isochorismatase family hydrolase</fullName>
    </submittedName>
</protein>
<organism evidence="4 5">
    <name type="scientific">Aspergillus niger</name>
    <dbReference type="NCBI Taxonomy" id="5061"/>
    <lineage>
        <taxon>Eukaryota</taxon>
        <taxon>Fungi</taxon>
        <taxon>Dikarya</taxon>
        <taxon>Ascomycota</taxon>
        <taxon>Pezizomycotina</taxon>
        <taxon>Eurotiomycetes</taxon>
        <taxon>Eurotiomycetidae</taxon>
        <taxon>Eurotiales</taxon>
        <taxon>Aspergillaceae</taxon>
        <taxon>Aspergillus</taxon>
        <taxon>Aspergillus subgen. Circumdati</taxon>
    </lineage>
</organism>
<dbReference type="Proteomes" id="UP000068243">
    <property type="component" value="Unassembled WGS sequence"/>
</dbReference>
<dbReference type="OrthoDB" id="245563at2759"/>
<dbReference type="Gene3D" id="3.40.50.850">
    <property type="entry name" value="Isochorismatase-like"/>
    <property type="match status" value="1"/>
</dbReference>
<dbReference type="VEuPathDB" id="FungiDB:ASPNIDRAFT2_1147308"/>